<sequence>MQFIRGGASVHNAPGTGEFVYRGGFRIPKTNPHAVVNASINSLINLSMQTFVSDKSKEIYETGLFDIDDSSLERVALVGKHQGEGPTSSCFGVGNGTAAVRAARPHTAPLRMKSLPRLDVASSGAV</sequence>
<accession>A0A8S9U0I3</accession>
<evidence type="ECO:0000313" key="1">
    <source>
        <dbReference type="EMBL" id="KAF4132424.1"/>
    </source>
</evidence>
<name>A0A8S9U0I3_PHYIN</name>
<organism evidence="1 2">
    <name type="scientific">Phytophthora infestans</name>
    <name type="common">Potato late blight agent</name>
    <name type="synonym">Botrytis infestans</name>
    <dbReference type="NCBI Taxonomy" id="4787"/>
    <lineage>
        <taxon>Eukaryota</taxon>
        <taxon>Sar</taxon>
        <taxon>Stramenopiles</taxon>
        <taxon>Oomycota</taxon>
        <taxon>Peronosporomycetes</taxon>
        <taxon>Peronosporales</taxon>
        <taxon>Peronosporaceae</taxon>
        <taxon>Phytophthora</taxon>
    </lineage>
</organism>
<comment type="caution">
    <text evidence="1">The sequence shown here is derived from an EMBL/GenBank/DDBJ whole genome shotgun (WGS) entry which is preliminary data.</text>
</comment>
<protein>
    <submittedName>
        <fullName evidence="1">Uncharacterized protein</fullName>
    </submittedName>
</protein>
<dbReference type="Proteomes" id="UP000704712">
    <property type="component" value="Unassembled WGS sequence"/>
</dbReference>
<dbReference type="EMBL" id="JAACNO010002550">
    <property type="protein sequence ID" value="KAF4132424.1"/>
    <property type="molecule type" value="Genomic_DNA"/>
</dbReference>
<gene>
    <name evidence="1" type="ORF">GN958_ATG18394</name>
</gene>
<evidence type="ECO:0000313" key="2">
    <source>
        <dbReference type="Proteomes" id="UP000704712"/>
    </source>
</evidence>
<reference evidence="1" key="1">
    <citation type="submission" date="2020-03" db="EMBL/GenBank/DDBJ databases">
        <title>Hybrid Assembly of Korean Phytophthora infestans isolates.</title>
        <authorList>
            <person name="Prokchorchik M."/>
            <person name="Lee Y."/>
            <person name="Seo J."/>
            <person name="Cho J.-H."/>
            <person name="Park Y.-E."/>
            <person name="Jang D.-C."/>
            <person name="Im J.-S."/>
            <person name="Choi J.-G."/>
            <person name="Park H.-J."/>
            <person name="Lee G.-B."/>
            <person name="Lee Y.-G."/>
            <person name="Hong S.-Y."/>
            <person name="Cho K."/>
            <person name="Sohn K.H."/>
        </authorList>
    </citation>
    <scope>NUCLEOTIDE SEQUENCE</scope>
    <source>
        <strain evidence="1">KR_2_A2</strain>
    </source>
</reference>
<proteinExistence type="predicted"/>
<dbReference type="AlphaFoldDB" id="A0A8S9U0I3"/>